<reference evidence="2 3" key="1">
    <citation type="submission" date="2021-03" db="EMBL/GenBank/DDBJ databases">
        <title>Assistant Professor.</title>
        <authorList>
            <person name="Huq M.A."/>
        </authorList>
    </citation>
    <scope>NUCLEOTIDE SEQUENCE [LARGE SCALE GENOMIC DNA]</scope>
    <source>
        <strain evidence="2 3">MAH-29</strain>
    </source>
</reference>
<dbReference type="EMBL" id="JAGHKO010000011">
    <property type="protein sequence ID" value="MBO9204212.1"/>
    <property type="molecule type" value="Genomic_DNA"/>
</dbReference>
<organism evidence="2 3">
    <name type="scientific">Niastella soli</name>
    <dbReference type="NCBI Taxonomy" id="2821487"/>
    <lineage>
        <taxon>Bacteria</taxon>
        <taxon>Pseudomonadati</taxon>
        <taxon>Bacteroidota</taxon>
        <taxon>Chitinophagia</taxon>
        <taxon>Chitinophagales</taxon>
        <taxon>Chitinophagaceae</taxon>
        <taxon>Niastella</taxon>
    </lineage>
</organism>
<accession>A0ABS3Z219</accession>
<dbReference type="SUPFAM" id="SSF55729">
    <property type="entry name" value="Acyl-CoA N-acyltransferases (Nat)"/>
    <property type="match status" value="1"/>
</dbReference>
<dbReference type="RefSeq" id="WP_209142558.1">
    <property type="nucleotide sequence ID" value="NZ_JAGHKO010000011.1"/>
</dbReference>
<dbReference type="PROSITE" id="PS51186">
    <property type="entry name" value="GNAT"/>
    <property type="match status" value="1"/>
</dbReference>
<sequence>MLNRTFTPFPILTTERLTLRRPDINDEQEIFALRSDSEINKYLDRAISNTIDDARNFINKVNENTDKNDSLYWAITLRNKNILIGTTCLFSFSDENDTCEIGYELLTNFQGQGIMREAIEKVIEYSFNTINVQKIEAYSHRDNKRSIKLLEKCSFKDSNEPDKPATDLICYHLTNSNYNLK</sequence>
<evidence type="ECO:0000313" key="2">
    <source>
        <dbReference type="EMBL" id="MBO9204212.1"/>
    </source>
</evidence>
<evidence type="ECO:0000259" key="1">
    <source>
        <dbReference type="PROSITE" id="PS51186"/>
    </source>
</evidence>
<dbReference type="InterPro" id="IPR016181">
    <property type="entry name" value="Acyl_CoA_acyltransferase"/>
</dbReference>
<feature type="domain" description="N-acetyltransferase" evidence="1">
    <location>
        <begin position="17"/>
        <end position="176"/>
    </location>
</feature>
<dbReference type="InterPro" id="IPR000182">
    <property type="entry name" value="GNAT_dom"/>
</dbReference>
<name>A0ABS3Z219_9BACT</name>
<keyword evidence="3" id="KW-1185">Reference proteome</keyword>
<dbReference type="Pfam" id="PF13302">
    <property type="entry name" value="Acetyltransf_3"/>
    <property type="match status" value="1"/>
</dbReference>
<dbReference type="Gene3D" id="3.40.630.30">
    <property type="match status" value="1"/>
</dbReference>
<comment type="caution">
    <text evidence="2">The sequence shown here is derived from an EMBL/GenBank/DDBJ whole genome shotgun (WGS) entry which is preliminary data.</text>
</comment>
<gene>
    <name evidence="2" type="ORF">J7I42_28250</name>
</gene>
<dbReference type="PANTHER" id="PTHR43792:SF1">
    <property type="entry name" value="N-ACETYLTRANSFERASE DOMAIN-CONTAINING PROTEIN"/>
    <property type="match status" value="1"/>
</dbReference>
<dbReference type="InterPro" id="IPR051531">
    <property type="entry name" value="N-acetyltransferase"/>
</dbReference>
<dbReference type="Proteomes" id="UP000677244">
    <property type="component" value="Unassembled WGS sequence"/>
</dbReference>
<protein>
    <submittedName>
        <fullName evidence="2">GNAT family N-acetyltransferase</fullName>
    </submittedName>
</protein>
<dbReference type="PANTHER" id="PTHR43792">
    <property type="entry name" value="GNAT FAMILY, PUTATIVE (AFU_ORTHOLOGUE AFUA_3G00765)-RELATED-RELATED"/>
    <property type="match status" value="1"/>
</dbReference>
<proteinExistence type="predicted"/>
<evidence type="ECO:0000313" key="3">
    <source>
        <dbReference type="Proteomes" id="UP000677244"/>
    </source>
</evidence>